<keyword evidence="3" id="KW-1185">Reference proteome</keyword>
<feature type="region of interest" description="Disordered" evidence="1">
    <location>
        <begin position="60"/>
        <end position="88"/>
    </location>
</feature>
<dbReference type="EnsemblMetazoa" id="CJA19203.1">
    <property type="protein sequence ID" value="CJA19203.1"/>
    <property type="gene ID" value="WBGene00138407"/>
</dbReference>
<organism evidence="2 3">
    <name type="scientific">Caenorhabditis japonica</name>
    <dbReference type="NCBI Taxonomy" id="281687"/>
    <lineage>
        <taxon>Eukaryota</taxon>
        <taxon>Metazoa</taxon>
        <taxon>Ecdysozoa</taxon>
        <taxon>Nematoda</taxon>
        <taxon>Chromadorea</taxon>
        <taxon>Rhabditida</taxon>
        <taxon>Rhabditina</taxon>
        <taxon>Rhabditomorpha</taxon>
        <taxon>Rhabditoidea</taxon>
        <taxon>Rhabditidae</taxon>
        <taxon>Peloderinae</taxon>
        <taxon>Caenorhabditis</taxon>
    </lineage>
</organism>
<evidence type="ECO:0000313" key="2">
    <source>
        <dbReference type="EnsemblMetazoa" id="CJA19203.1"/>
    </source>
</evidence>
<feature type="compositionally biased region" description="Polar residues" evidence="1">
    <location>
        <begin position="60"/>
        <end position="80"/>
    </location>
</feature>
<dbReference type="Proteomes" id="UP000005237">
    <property type="component" value="Unassembled WGS sequence"/>
</dbReference>
<dbReference type="AlphaFoldDB" id="A0A8R1E2F8"/>
<feature type="region of interest" description="Disordered" evidence="1">
    <location>
        <begin position="1"/>
        <end position="45"/>
    </location>
</feature>
<accession>A0A8R1E2F8</accession>
<evidence type="ECO:0000313" key="3">
    <source>
        <dbReference type="Proteomes" id="UP000005237"/>
    </source>
</evidence>
<reference evidence="2" key="2">
    <citation type="submission" date="2022-06" db="UniProtKB">
        <authorList>
            <consortium name="EnsemblMetazoa"/>
        </authorList>
    </citation>
    <scope>IDENTIFICATION</scope>
    <source>
        <strain evidence="2">DF5081</strain>
    </source>
</reference>
<name>A0A8R1E2F8_CAEJA</name>
<evidence type="ECO:0000256" key="1">
    <source>
        <dbReference type="SAM" id="MobiDB-lite"/>
    </source>
</evidence>
<proteinExistence type="predicted"/>
<reference evidence="3" key="1">
    <citation type="submission" date="2010-08" db="EMBL/GenBank/DDBJ databases">
        <authorList>
            <consortium name="Caenorhabditis japonica Sequencing Consortium"/>
            <person name="Wilson R.K."/>
        </authorList>
    </citation>
    <scope>NUCLEOTIDE SEQUENCE [LARGE SCALE GENOMIC DNA]</scope>
    <source>
        <strain evidence="3">DF5081</strain>
    </source>
</reference>
<sequence length="88" mass="9308">MSEIPEADLLGLGLSANDLSPSTNRRRRSPSEDSTHSNESTLASLLHSIPNAISSALETIPSDSESVTSDAFSVRSTNDPVSFLPVSH</sequence>
<protein>
    <submittedName>
        <fullName evidence="2">Uncharacterized protein</fullName>
    </submittedName>
</protein>